<dbReference type="EMBL" id="CP059139">
    <property type="protein sequence ID" value="QMV62788.1"/>
    <property type="molecule type" value="Genomic_DNA"/>
</dbReference>
<keyword evidence="2" id="KW-1185">Reference proteome</keyword>
<accession>A0A7G5DM13</accession>
<organism evidence="1 2">
    <name type="scientific">Pseudomonas berkeleyensis</name>
    <dbReference type="NCBI Taxonomy" id="2726956"/>
    <lineage>
        <taxon>Bacteria</taxon>
        <taxon>Pseudomonadati</taxon>
        <taxon>Pseudomonadota</taxon>
        <taxon>Gammaproteobacteria</taxon>
        <taxon>Pseudomonadales</taxon>
        <taxon>Pseudomonadaceae</taxon>
        <taxon>Pseudomonas</taxon>
    </lineage>
</organism>
<gene>
    <name evidence="1" type="ORF">HS968_22635</name>
</gene>
<dbReference type="AlphaFoldDB" id="A0A7G5DM13"/>
<sequence length="155" mass="16769">MTEYTADEVLSGIKDWAEQCYEQAGRKVDVELHGGRFTVADLKNYATNKLACRIALEGLRFEVTGRGELIASGQAVVVVLAGDNGKKGTRALNVLQVASPLQAALPASRCGLELQDSINAKDVRSANLYNAALDTLGTAGWVITWPVKFQHPRVR</sequence>
<dbReference type="Proteomes" id="UP000515276">
    <property type="component" value="Chromosome"/>
</dbReference>
<proteinExistence type="predicted"/>
<reference evidence="1 2" key="1">
    <citation type="journal article" date="2020" name="G3 (Bethesda)">
        <title>CeMbio - The Caenorhabditis elegans Microbiome Resource.</title>
        <authorList>
            <person name="Dirksen P."/>
            <person name="Assie A."/>
            <person name="Zimmermann J."/>
            <person name="Zhang F."/>
            <person name="Tietje A.M."/>
            <person name="Marsh S.A."/>
            <person name="Felix M.A."/>
            <person name="Shapira M."/>
            <person name="Kaleta C."/>
            <person name="Schulenburg H."/>
            <person name="Samuel B."/>
        </authorList>
    </citation>
    <scope>NUCLEOTIDE SEQUENCE [LARGE SCALE GENOMIC DNA]</scope>
    <source>
        <strain evidence="1 2">MSPm1</strain>
    </source>
</reference>
<evidence type="ECO:0000313" key="2">
    <source>
        <dbReference type="Proteomes" id="UP000515276"/>
    </source>
</evidence>
<evidence type="ECO:0000313" key="1">
    <source>
        <dbReference type="EMBL" id="QMV62788.1"/>
    </source>
</evidence>
<name>A0A7G5DM13_9PSED</name>
<protein>
    <submittedName>
        <fullName evidence="1">Uncharacterized protein</fullName>
    </submittedName>
</protein>
<dbReference type="RefSeq" id="WP_182368754.1">
    <property type="nucleotide sequence ID" value="NZ_CP059139.1"/>
</dbReference>